<name>A0A8R1XYI8_ONCVO</name>
<organism evidence="1 2">
    <name type="scientific">Onchocerca volvulus</name>
    <dbReference type="NCBI Taxonomy" id="6282"/>
    <lineage>
        <taxon>Eukaryota</taxon>
        <taxon>Metazoa</taxon>
        <taxon>Ecdysozoa</taxon>
        <taxon>Nematoda</taxon>
        <taxon>Chromadorea</taxon>
        <taxon>Rhabditida</taxon>
        <taxon>Spirurina</taxon>
        <taxon>Spiruromorpha</taxon>
        <taxon>Filarioidea</taxon>
        <taxon>Onchocercidae</taxon>
        <taxon>Onchocerca</taxon>
    </lineage>
</organism>
<protein>
    <submittedName>
        <fullName evidence="1">Uncharacterized protein</fullName>
    </submittedName>
</protein>
<dbReference type="Proteomes" id="UP000024404">
    <property type="component" value="Unassembled WGS sequence"/>
</dbReference>
<evidence type="ECO:0000313" key="1">
    <source>
        <dbReference type="EnsemblMetazoa" id="OVOC4848.1"/>
    </source>
</evidence>
<evidence type="ECO:0000313" key="2">
    <source>
        <dbReference type="Proteomes" id="UP000024404"/>
    </source>
</evidence>
<proteinExistence type="predicted"/>
<sequence length="87" mass="10168">MTIPPEDSFYEYLRHCEIVSGTDHLIYFTNPTALLCEDSSREKYFFVNDLCIYSMSCQTTPTHYCVISPFLFHMEVMSGTNDVFVHH</sequence>
<reference evidence="1" key="2">
    <citation type="submission" date="2022-06" db="UniProtKB">
        <authorList>
            <consortium name="EnsemblMetazoa"/>
        </authorList>
    </citation>
    <scope>IDENTIFICATION</scope>
</reference>
<reference evidence="2" key="1">
    <citation type="submission" date="2013-10" db="EMBL/GenBank/DDBJ databases">
        <title>Genome sequencing of Onchocerca volvulus.</title>
        <authorList>
            <person name="Cotton J."/>
            <person name="Tsai J."/>
            <person name="Stanley E."/>
            <person name="Tracey A."/>
            <person name="Holroyd N."/>
            <person name="Lustigman S."/>
            <person name="Berriman M."/>
        </authorList>
    </citation>
    <scope>NUCLEOTIDE SEQUENCE</scope>
</reference>
<dbReference type="EMBL" id="CMVM020000144">
    <property type="status" value="NOT_ANNOTATED_CDS"/>
    <property type="molecule type" value="Genomic_DNA"/>
</dbReference>
<accession>A0A8R1XYI8</accession>
<dbReference type="AlphaFoldDB" id="A0A8R1XYI8"/>
<dbReference type="EnsemblMetazoa" id="OVOC4848.1">
    <property type="protein sequence ID" value="OVOC4848.1"/>
    <property type="gene ID" value="WBGene00241657"/>
</dbReference>
<keyword evidence="2" id="KW-1185">Reference proteome</keyword>